<feature type="compositionally biased region" description="Basic residues" evidence="1">
    <location>
        <begin position="387"/>
        <end position="397"/>
    </location>
</feature>
<dbReference type="EMBL" id="EQ975534">
    <property type="protein sequence ID" value="EEF27283.1"/>
    <property type="molecule type" value="Genomic_DNA"/>
</dbReference>
<dbReference type="InParanoid" id="B9TA27"/>
<feature type="compositionally biased region" description="Basic and acidic residues" evidence="1">
    <location>
        <begin position="120"/>
        <end position="130"/>
    </location>
</feature>
<keyword evidence="3" id="KW-1185">Reference proteome</keyword>
<evidence type="ECO:0000313" key="3">
    <source>
        <dbReference type="Proteomes" id="UP000008311"/>
    </source>
</evidence>
<feature type="compositionally biased region" description="Basic residues" evidence="1">
    <location>
        <begin position="320"/>
        <end position="330"/>
    </location>
</feature>
<reference evidence="3" key="1">
    <citation type="journal article" date="2010" name="Nat. Biotechnol.">
        <title>Draft genome sequence of the oilseed species Ricinus communis.</title>
        <authorList>
            <person name="Chan A.P."/>
            <person name="Crabtree J."/>
            <person name="Zhao Q."/>
            <person name="Lorenzi H."/>
            <person name="Orvis J."/>
            <person name="Puiu D."/>
            <person name="Melake-Berhan A."/>
            <person name="Jones K.M."/>
            <person name="Redman J."/>
            <person name="Chen G."/>
            <person name="Cahoon E.B."/>
            <person name="Gedil M."/>
            <person name="Stanke M."/>
            <person name="Haas B.J."/>
            <person name="Wortman J.R."/>
            <person name="Fraser-Liggett C.M."/>
            <person name="Ravel J."/>
            <person name="Rabinowicz P.D."/>
        </authorList>
    </citation>
    <scope>NUCLEOTIDE SEQUENCE [LARGE SCALE GENOMIC DNA]</scope>
    <source>
        <strain evidence="3">cv. Hale</strain>
    </source>
</reference>
<feature type="region of interest" description="Disordered" evidence="1">
    <location>
        <begin position="202"/>
        <end position="229"/>
    </location>
</feature>
<proteinExistence type="predicted"/>
<feature type="compositionally biased region" description="Basic and acidic residues" evidence="1">
    <location>
        <begin position="90"/>
        <end position="111"/>
    </location>
</feature>
<organism evidence="2 3">
    <name type="scientific">Ricinus communis</name>
    <name type="common">Castor bean</name>
    <dbReference type="NCBI Taxonomy" id="3988"/>
    <lineage>
        <taxon>Eukaryota</taxon>
        <taxon>Viridiplantae</taxon>
        <taxon>Streptophyta</taxon>
        <taxon>Embryophyta</taxon>
        <taxon>Tracheophyta</taxon>
        <taxon>Spermatophyta</taxon>
        <taxon>Magnoliopsida</taxon>
        <taxon>eudicotyledons</taxon>
        <taxon>Gunneridae</taxon>
        <taxon>Pentapetalae</taxon>
        <taxon>rosids</taxon>
        <taxon>fabids</taxon>
        <taxon>Malpighiales</taxon>
        <taxon>Euphorbiaceae</taxon>
        <taxon>Acalyphoideae</taxon>
        <taxon>Acalypheae</taxon>
        <taxon>Ricinus</taxon>
    </lineage>
</organism>
<evidence type="ECO:0000256" key="1">
    <source>
        <dbReference type="SAM" id="MobiDB-lite"/>
    </source>
</evidence>
<feature type="region of interest" description="Disordered" evidence="1">
    <location>
        <begin position="1"/>
        <end position="69"/>
    </location>
</feature>
<feature type="compositionally biased region" description="Basic residues" evidence="1">
    <location>
        <begin position="131"/>
        <end position="145"/>
    </location>
</feature>
<sequence length="495" mass="55269">MTATTEIDKRNARAQPARDAELALLRGPVKRHIKIPHHQRGDGQRHRADAREDGGHQRHRHQPGQVHIHALQKDRQRVQALHARIQVARGHADQPQRQAERDRQPGRDKRGAPRRRGAVGRRDRLNDVLRRKNRPHVANKKSHNGRRAERAIPRKIHRRQRRLDRSDAAGQAQRHHQHDQHAQVLEAAVPQVDVGQALHAAQREVKRADHGDQQRGQWQADLQHRGDRRRAADVIADIDQQQRVDHDQRHHPLRRAAVALENRAGDGVLARVVQLVGQDHPKQRKTDRRAQHRPRRRHAGFKRALRGADGRLGADEFGHHQHPHHHRRHATRTDHELARRAAARTGGQPAGQGDIAHHHRDDDGGVAVSEAVHVVPSPLAGSDLRRRPTCRRRRSRRWPAATSTTAARPPAPRRPYPVQTAAHCRGAPAPPRSGPPPAGRRCPAPAPPARTARPPFPGSTARSRRGAHGPAVPAARPSTSAWSASAACAAGRPAP</sequence>
<accession>B9TA27</accession>
<feature type="compositionally biased region" description="Basic and acidic residues" evidence="1">
    <location>
        <begin position="202"/>
        <end position="213"/>
    </location>
</feature>
<feature type="compositionally biased region" description="Basic and acidic residues" evidence="1">
    <location>
        <begin position="306"/>
        <end position="319"/>
    </location>
</feature>
<feature type="compositionally biased region" description="Pro residues" evidence="1">
    <location>
        <begin position="428"/>
        <end position="448"/>
    </location>
</feature>
<feature type="compositionally biased region" description="Low complexity" evidence="1">
    <location>
        <begin position="398"/>
        <end position="408"/>
    </location>
</feature>
<evidence type="ECO:0000313" key="2">
    <source>
        <dbReference type="EMBL" id="EEF27283.1"/>
    </source>
</evidence>
<name>B9TA27_RICCO</name>
<feature type="region of interest" description="Disordered" evidence="1">
    <location>
        <begin position="277"/>
        <end position="362"/>
    </location>
</feature>
<feature type="compositionally biased region" description="Basic and acidic residues" evidence="1">
    <location>
        <begin position="39"/>
        <end position="56"/>
    </location>
</feature>
<protein>
    <submittedName>
        <fullName evidence="2">Uncharacterized protein</fullName>
    </submittedName>
</protein>
<feature type="compositionally biased region" description="Basic residues" evidence="1">
    <location>
        <begin position="28"/>
        <end position="38"/>
    </location>
</feature>
<feature type="region of interest" description="Disordered" evidence="1">
    <location>
        <begin position="87"/>
        <end position="181"/>
    </location>
</feature>
<feature type="compositionally biased region" description="Basic and acidic residues" evidence="1">
    <location>
        <begin position="1"/>
        <end position="21"/>
    </location>
</feature>
<feature type="compositionally biased region" description="Basic residues" evidence="1">
    <location>
        <begin position="282"/>
        <end position="305"/>
    </location>
</feature>
<gene>
    <name evidence="2" type="ORF">RCOM_0097190</name>
</gene>
<feature type="compositionally biased region" description="Low complexity" evidence="1">
    <location>
        <begin position="473"/>
        <end position="495"/>
    </location>
</feature>
<feature type="region of interest" description="Disordered" evidence="1">
    <location>
        <begin position="377"/>
        <end position="495"/>
    </location>
</feature>
<dbReference type="AlphaFoldDB" id="B9TA27"/>
<feature type="compositionally biased region" description="Basic residues" evidence="1">
    <location>
        <begin position="153"/>
        <end position="162"/>
    </location>
</feature>
<dbReference type="Proteomes" id="UP000008311">
    <property type="component" value="Unassembled WGS sequence"/>
</dbReference>